<dbReference type="AlphaFoldDB" id="A0A0E9PQ69"/>
<evidence type="ECO:0000313" key="1">
    <source>
        <dbReference type="EMBL" id="JAH05993.1"/>
    </source>
</evidence>
<proteinExistence type="predicted"/>
<sequence>MRSLILRRKLITLPVKNTSILASLGSATCLYKSKKWKRVVGSCRSSSKELSFIQDKEEVAESLLQVINLPVKFSGLFS</sequence>
<reference evidence="1" key="1">
    <citation type="submission" date="2014-11" db="EMBL/GenBank/DDBJ databases">
        <authorList>
            <person name="Amaro Gonzalez C."/>
        </authorList>
    </citation>
    <scope>NUCLEOTIDE SEQUENCE</scope>
</reference>
<organism evidence="1">
    <name type="scientific">Anguilla anguilla</name>
    <name type="common">European freshwater eel</name>
    <name type="synonym">Muraena anguilla</name>
    <dbReference type="NCBI Taxonomy" id="7936"/>
    <lineage>
        <taxon>Eukaryota</taxon>
        <taxon>Metazoa</taxon>
        <taxon>Chordata</taxon>
        <taxon>Craniata</taxon>
        <taxon>Vertebrata</taxon>
        <taxon>Euteleostomi</taxon>
        <taxon>Actinopterygii</taxon>
        <taxon>Neopterygii</taxon>
        <taxon>Teleostei</taxon>
        <taxon>Anguilliformes</taxon>
        <taxon>Anguillidae</taxon>
        <taxon>Anguilla</taxon>
    </lineage>
</organism>
<dbReference type="EMBL" id="GBXM01102584">
    <property type="protein sequence ID" value="JAH05993.1"/>
    <property type="molecule type" value="Transcribed_RNA"/>
</dbReference>
<protein>
    <submittedName>
        <fullName evidence="1">Uncharacterized protein</fullName>
    </submittedName>
</protein>
<reference evidence="1" key="2">
    <citation type="journal article" date="2015" name="Fish Shellfish Immunol.">
        <title>Early steps in the European eel (Anguilla anguilla)-Vibrio vulnificus interaction in the gills: Role of the RtxA13 toxin.</title>
        <authorList>
            <person name="Callol A."/>
            <person name="Pajuelo D."/>
            <person name="Ebbesson L."/>
            <person name="Teles M."/>
            <person name="MacKenzie S."/>
            <person name="Amaro C."/>
        </authorList>
    </citation>
    <scope>NUCLEOTIDE SEQUENCE</scope>
</reference>
<name>A0A0E9PQ69_ANGAN</name>
<accession>A0A0E9PQ69</accession>